<dbReference type="AlphaFoldDB" id="A0A840EGB1"/>
<evidence type="ECO:0000256" key="5">
    <source>
        <dbReference type="ARBA" id="ARBA00022741"/>
    </source>
</evidence>
<dbReference type="PANTHER" id="PTHR33571">
    <property type="entry name" value="SSL8005 PROTEIN"/>
    <property type="match status" value="1"/>
</dbReference>
<evidence type="ECO:0000256" key="6">
    <source>
        <dbReference type="ARBA" id="ARBA00022840"/>
    </source>
</evidence>
<dbReference type="InterPro" id="IPR052038">
    <property type="entry name" value="Type-VII_TA_antitoxin"/>
</dbReference>
<evidence type="ECO:0000256" key="7">
    <source>
        <dbReference type="ARBA" id="ARBA00022842"/>
    </source>
</evidence>
<dbReference type="Gene3D" id="3.30.460.10">
    <property type="entry name" value="Beta Polymerase, domain 2"/>
    <property type="match status" value="1"/>
</dbReference>
<name>A0A840EGB1_9BACT</name>
<dbReference type="Pfam" id="PF18765">
    <property type="entry name" value="Polbeta"/>
    <property type="match status" value="1"/>
</dbReference>
<keyword evidence="10" id="KW-1185">Reference proteome</keyword>
<evidence type="ECO:0000259" key="8">
    <source>
        <dbReference type="Pfam" id="PF18765"/>
    </source>
</evidence>
<evidence type="ECO:0000313" key="10">
    <source>
        <dbReference type="Proteomes" id="UP000576209"/>
    </source>
</evidence>
<sequence>MQLLQTHINQLTQACRAHQVEELYAFGSILTDKFTDESDVDLIVSIEANDPMDYAEHYFELKFEIERILDRGIDLLEAKAVKNPLFEKVVNQEKRVVYAKENKRVA</sequence>
<protein>
    <recommendedName>
        <fullName evidence="8">Polymerase beta nucleotidyltransferase domain-containing protein</fullName>
    </recommendedName>
</protein>
<evidence type="ECO:0000256" key="1">
    <source>
        <dbReference type="ARBA" id="ARBA00001946"/>
    </source>
</evidence>
<evidence type="ECO:0000313" key="9">
    <source>
        <dbReference type="EMBL" id="MBB4080849.1"/>
    </source>
</evidence>
<evidence type="ECO:0000256" key="3">
    <source>
        <dbReference type="ARBA" id="ARBA00022695"/>
    </source>
</evidence>
<comment type="caution">
    <text evidence="9">The sequence shown here is derived from an EMBL/GenBank/DDBJ whole genome shotgun (WGS) entry which is preliminary data.</text>
</comment>
<comment type="cofactor">
    <cofactor evidence="1">
        <name>Mg(2+)</name>
        <dbReference type="ChEBI" id="CHEBI:18420"/>
    </cofactor>
</comment>
<accession>A0A840EGB1</accession>
<evidence type="ECO:0000256" key="2">
    <source>
        <dbReference type="ARBA" id="ARBA00022679"/>
    </source>
</evidence>
<dbReference type="GO" id="GO:0005524">
    <property type="term" value="F:ATP binding"/>
    <property type="evidence" value="ECO:0007669"/>
    <property type="project" value="UniProtKB-KW"/>
</dbReference>
<dbReference type="Proteomes" id="UP000576209">
    <property type="component" value="Unassembled WGS sequence"/>
</dbReference>
<dbReference type="InterPro" id="IPR043519">
    <property type="entry name" value="NT_sf"/>
</dbReference>
<dbReference type="RefSeq" id="WP_183497080.1">
    <property type="nucleotide sequence ID" value="NZ_JACIFF010000010.1"/>
</dbReference>
<evidence type="ECO:0000256" key="4">
    <source>
        <dbReference type="ARBA" id="ARBA00022723"/>
    </source>
</evidence>
<reference evidence="9 10" key="1">
    <citation type="submission" date="2020-08" db="EMBL/GenBank/DDBJ databases">
        <title>Genomic Encyclopedia of Type Strains, Phase IV (KMG-IV): sequencing the most valuable type-strain genomes for metagenomic binning, comparative biology and taxonomic classification.</title>
        <authorList>
            <person name="Goeker M."/>
        </authorList>
    </citation>
    <scope>NUCLEOTIDE SEQUENCE [LARGE SCALE GENOMIC DNA]</scope>
    <source>
        <strain evidence="9 10">DSM 105137</strain>
    </source>
</reference>
<organism evidence="9 10">
    <name type="scientific">Neolewinella aquimaris</name>
    <dbReference type="NCBI Taxonomy" id="1835722"/>
    <lineage>
        <taxon>Bacteria</taxon>
        <taxon>Pseudomonadati</taxon>
        <taxon>Bacteroidota</taxon>
        <taxon>Saprospiria</taxon>
        <taxon>Saprospirales</taxon>
        <taxon>Lewinellaceae</taxon>
        <taxon>Neolewinella</taxon>
    </lineage>
</organism>
<keyword evidence="6" id="KW-0067">ATP-binding</keyword>
<keyword evidence="5" id="KW-0547">Nucleotide-binding</keyword>
<dbReference type="GO" id="GO:0016779">
    <property type="term" value="F:nucleotidyltransferase activity"/>
    <property type="evidence" value="ECO:0007669"/>
    <property type="project" value="UniProtKB-KW"/>
</dbReference>
<proteinExistence type="predicted"/>
<keyword evidence="3" id="KW-0548">Nucleotidyltransferase</keyword>
<dbReference type="CDD" id="cd05403">
    <property type="entry name" value="NT_KNTase_like"/>
    <property type="match status" value="1"/>
</dbReference>
<dbReference type="PANTHER" id="PTHR33571:SF12">
    <property type="entry name" value="BSL3053 PROTEIN"/>
    <property type="match status" value="1"/>
</dbReference>
<feature type="domain" description="Polymerase beta nucleotidyltransferase" evidence="8">
    <location>
        <begin position="9"/>
        <end position="100"/>
    </location>
</feature>
<keyword evidence="2" id="KW-0808">Transferase</keyword>
<dbReference type="SUPFAM" id="SSF81301">
    <property type="entry name" value="Nucleotidyltransferase"/>
    <property type="match status" value="1"/>
</dbReference>
<gene>
    <name evidence="9" type="ORF">GGR28_003488</name>
</gene>
<dbReference type="EMBL" id="JACIFF010000010">
    <property type="protein sequence ID" value="MBB4080849.1"/>
    <property type="molecule type" value="Genomic_DNA"/>
</dbReference>
<dbReference type="InterPro" id="IPR041633">
    <property type="entry name" value="Polbeta"/>
</dbReference>
<keyword evidence="7" id="KW-0460">Magnesium</keyword>
<dbReference type="GO" id="GO:0046872">
    <property type="term" value="F:metal ion binding"/>
    <property type="evidence" value="ECO:0007669"/>
    <property type="project" value="UniProtKB-KW"/>
</dbReference>
<keyword evidence="4" id="KW-0479">Metal-binding</keyword>